<dbReference type="EMBL" id="LAZR01025549">
    <property type="protein sequence ID" value="KKL71577.1"/>
    <property type="molecule type" value="Genomic_DNA"/>
</dbReference>
<gene>
    <name evidence="1" type="ORF">LCGC14_2093480</name>
</gene>
<organism evidence="1">
    <name type="scientific">marine sediment metagenome</name>
    <dbReference type="NCBI Taxonomy" id="412755"/>
    <lineage>
        <taxon>unclassified sequences</taxon>
        <taxon>metagenomes</taxon>
        <taxon>ecological metagenomes</taxon>
    </lineage>
</organism>
<name>A0A0F9H8V1_9ZZZZ</name>
<reference evidence="1" key="1">
    <citation type="journal article" date="2015" name="Nature">
        <title>Complex archaea that bridge the gap between prokaryotes and eukaryotes.</title>
        <authorList>
            <person name="Spang A."/>
            <person name="Saw J.H."/>
            <person name="Jorgensen S.L."/>
            <person name="Zaremba-Niedzwiedzka K."/>
            <person name="Martijn J."/>
            <person name="Lind A.E."/>
            <person name="van Eijk R."/>
            <person name="Schleper C."/>
            <person name="Guy L."/>
            <person name="Ettema T.J."/>
        </authorList>
    </citation>
    <scope>NUCLEOTIDE SEQUENCE</scope>
</reference>
<accession>A0A0F9H8V1</accession>
<proteinExistence type="predicted"/>
<sequence length="218" mass="23422">MPLPRFNYKTRDRVWQLRGRRGDLILLISGNRILHADRVDHFKIQNVADNKNIRINSRDYTAGSGGSTAVQIKPSVTVGTTKSMTGLEVSPRFQAGIAGSGLRGILADPVIKAGSGNISEQVVGFECNMDFGGSGTRTFAEDIAAFSTFLAIPNTNTYSKLVTVMRVRGVNIRGWDGFLNIDDDNTGATQASAVGSGGNKYLKVYIGSTLHTIAMAHA</sequence>
<evidence type="ECO:0000313" key="1">
    <source>
        <dbReference type="EMBL" id="KKL71577.1"/>
    </source>
</evidence>
<dbReference type="AlphaFoldDB" id="A0A0F9H8V1"/>
<protein>
    <submittedName>
        <fullName evidence="1">Uncharacterized protein</fullName>
    </submittedName>
</protein>
<comment type="caution">
    <text evidence="1">The sequence shown here is derived from an EMBL/GenBank/DDBJ whole genome shotgun (WGS) entry which is preliminary data.</text>
</comment>